<organism evidence="2 3">
    <name type="scientific">Crenichthys baileyi</name>
    <name type="common">White River springfish</name>
    <dbReference type="NCBI Taxonomy" id="28760"/>
    <lineage>
        <taxon>Eukaryota</taxon>
        <taxon>Metazoa</taxon>
        <taxon>Chordata</taxon>
        <taxon>Craniata</taxon>
        <taxon>Vertebrata</taxon>
        <taxon>Euteleostomi</taxon>
        <taxon>Actinopterygii</taxon>
        <taxon>Neopterygii</taxon>
        <taxon>Teleostei</taxon>
        <taxon>Neoteleostei</taxon>
        <taxon>Acanthomorphata</taxon>
        <taxon>Ovalentaria</taxon>
        <taxon>Atherinomorphae</taxon>
        <taxon>Cyprinodontiformes</taxon>
        <taxon>Goodeidae</taxon>
        <taxon>Crenichthys</taxon>
    </lineage>
</organism>
<name>A0AAV9RU03_9TELE</name>
<comment type="caution">
    <text evidence="2">The sequence shown here is derived from an EMBL/GenBank/DDBJ whole genome shotgun (WGS) entry which is preliminary data.</text>
</comment>
<accession>A0AAV9RU03</accession>
<evidence type="ECO:0000313" key="2">
    <source>
        <dbReference type="EMBL" id="KAK5612478.1"/>
    </source>
</evidence>
<feature type="non-terminal residue" evidence="2">
    <location>
        <position position="1"/>
    </location>
</feature>
<dbReference type="EMBL" id="JAHHUM010001424">
    <property type="protein sequence ID" value="KAK5612478.1"/>
    <property type="molecule type" value="Genomic_DNA"/>
</dbReference>
<keyword evidence="3" id="KW-1185">Reference proteome</keyword>
<sequence length="110" mass="12721">SFVNNECTIVRTGDLYKPETVHHGTLASALEQEHDILLLTRTAQDLQIPECSEPASCWKEKTSVRRGPIGANVRYVQIHSNELKTRWTHVKTRDRDNPKKKERGDRKKEE</sequence>
<reference evidence="2 3" key="1">
    <citation type="submission" date="2021-06" db="EMBL/GenBank/DDBJ databases">
        <authorList>
            <person name="Palmer J.M."/>
        </authorList>
    </citation>
    <scope>NUCLEOTIDE SEQUENCE [LARGE SCALE GENOMIC DNA]</scope>
    <source>
        <strain evidence="2 3">MEX-2019</strain>
        <tissue evidence="2">Muscle</tissue>
    </source>
</reference>
<proteinExistence type="predicted"/>
<dbReference type="Proteomes" id="UP001311232">
    <property type="component" value="Unassembled WGS sequence"/>
</dbReference>
<protein>
    <submittedName>
        <fullName evidence="2">Uncharacterized protein</fullName>
    </submittedName>
</protein>
<dbReference type="AlphaFoldDB" id="A0AAV9RU03"/>
<evidence type="ECO:0000313" key="3">
    <source>
        <dbReference type="Proteomes" id="UP001311232"/>
    </source>
</evidence>
<gene>
    <name evidence="2" type="ORF">CRENBAI_013772</name>
</gene>
<evidence type="ECO:0000256" key="1">
    <source>
        <dbReference type="SAM" id="MobiDB-lite"/>
    </source>
</evidence>
<feature type="region of interest" description="Disordered" evidence="1">
    <location>
        <begin position="86"/>
        <end position="110"/>
    </location>
</feature>